<name>A0A2U3P243_9MYCO</name>
<dbReference type="STRING" id="1841860.GCA_900157375_05649"/>
<dbReference type="PRINTS" id="PR00455">
    <property type="entry name" value="HTHTETR"/>
</dbReference>
<evidence type="ECO:0000256" key="3">
    <source>
        <dbReference type="ARBA" id="ARBA00023163"/>
    </source>
</evidence>
<dbReference type="PANTHER" id="PTHR30055">
    <property type="entry name" value="HTH-TYPE TRANSCRIPTIONAL REGULATOR RUTR"/>
    <property type="match status" value="1"/>
</dbReference>
<evidence type="ECO:0000313" key="7">
    <source>
        <dbReference type="Proteomes" id="UP000240988"/>
    </source>
</evidence>
<dbReference type="AlphaFoldDB" id="A0A2U3P243"/>
<keyword evidence="1" id="KW-0805">Transcription regulation</keyword>
<evidence type="ECO:0000259" key="5">
    <source>
        <dbReference type="PROSITE" id="PS50977"/>
    </source>
</evidence>
<gene>
    <name evidence="6" type="ORF">MRAB57_5646</name>
</gene>
<dbReference type="PANTHER" id="PTHR30055:SF234">
    <property type="entry name" value="HTH-TYPE TRANSCRIPTIONAL REGULATOR BETI"/>
    <property type="match status" value="1"/>
</dbReference>
<dbReference type="GO" id="GO:0003700">
    <property type="term" value="F:DNA-binding transcription factor activity"/>
    <property type="evidence" value="ECO:0007669"/>
    <property type="project" value="TreeGrafter"/>
</dbReference>
<keyword evidence="7" id="KW-1185">Reference proteome</keyword>
<dbReference type="Proteomes" id="UP000240988">
    <property type="component" value="Unassembled WGS sequence"/>
</dbReference>
<dbReference type="EMBL" id="FUFA01000006">
    <property type="protein sequence ID" value="SPM37797.1"/>
    <property type="molecule type" value="Genomic_DNA"/>
</dbReference>
<dbReference type="InterPro" id="IPR050109">
    <property type="entry name" value="HTH-type_TetR-like_transc_reg"/>
</dbReference>
<protein>
    <submittedName>
        <fullName evidence="6">TetR family transcriptional regulator</fullName>
    </submittedName>
</protein>
<keyword evidence="2 4" id="KW-0238">DNA-binding</keyword>
<feature type="DNA-binding region" description="H-T-H motif" evidence="4">
    <location>
        <begin position="38"/>
        <end position="57"/>
    </location>
</feature>
<proteinExistence type="predicted"/>
<evidence type="ECO:0000313" key="6">
    <source>
        <dbReference type="EMBL" id="SPM37797.1"/>
    </source>
</evidence>
<dbReference type="InterPro" id="IPR009057">
    <property type="entry name" value="Homeodomain-like_sf"/>
</dbReference>
<organism evidence="6 7">
    <name type="scientific">Mycobacterium rhizamassiliense</name>
    <dbReference type="NCBI Taxonomy" id="1841860"/>
    <lineage>
        <taxon>Bacteria</taxon>
        <taxon>Bacillati</taxon>
        <taxon>Actinomycetota</taxon>
        <taxon>Actinomycetes</taxon>
        <taxon>Mycobacteriales</taxon>
        <taxon>Mycobacteriaceae</taxon>
        <taxon>Mycobacterium</taxon>
    </lineage>
</organism>
<sequence length="212" mass="23312">MGRKGWGGTPPADDAEARKRIVDAAVDRVQSRGPRHTTLSDVATDLGITRPTIYRYFASIEDLLAAAAEVALDGWTARIGDMSKDISDATDLLTEAVAFLIEQLPDEPLLAQLLETDRMRLVGRQMVMPAAVARSRTMLQNTQINWAALGFTGARFDDLVEFLLRMIQSMVIAPSDPPRTGAALRDYLRLWIGPVMGAATKSAPPRPVRKRR</sequence>
<evidence type="ECO:0000256" key="2">
    <source>
        <dbReference type="ARBA" id="ARBA00023125"/>
    </source>
</evidence>
<dbReference type="RefSeq" id="WP_077090265.1">
    <property type="nucleotide sequence ID" value="NZ_LT721901.1"/>
</dbReference>
<evidence type="ECO:0000256" key="1">
    <source>
        <dbReference type="ARBA" id="ARBA00023015"/>
    </source>
</evidence>
<dbReference type="Gene3D" id="1.10.357.10">
    <property type="entry name" value="Tetracycline Repressor, domain 2"/>
    <property type="match status" value="1"/>
</dbReference>
<dbReference type="OrthoDB" id="3212503at2"/>
<dbReference type="SUPFAM" id="SSF46689">
    <property type="entry name" value="Homeodomain-like"/>
    <property type="match status" value="1"/>
</dbReference>
<dbReference type="GO" id="GO:0000976">
    <property type="term" value="F:transcription cis-regulatory region binding"/>
    <property type="evidence" value="ECO:0007669"/>
    <property type="project" value="TreeGrafter"/>
</dbReference>
<dbReference type="PROSITE" id="PS50977">
    <property type="entry name" value="HTH_TETR_2"/>
    <property type="match status" value="1"/>
</dbReference>
<dbReference type="Pfam" id="PF00440">
    <property type="entry name" value="TetR_N"/>
    <property type="match status" value="1"/>
</dbReference>
<accession>A0A2U3P243</accession>
<feature type="domain" description="HTH tetR-type" evidence="5">
    <location>
        <begin position="15"/>
        <end position="75"/>
    </location>
</feature>
<reference evidence="6 7" key="1">
    <citation type="submission" date="2017-01" db="EMBL/GenBank/DDBJ databases">
        <authorList>
            <consortium name="Urmite Genomes"/>
        </authorList>
    </citation>
    <scope>NUCLEOTIDE SEQUENCE [LARGE SCALE GENOMIC DNA]</scope>
    <source>
        <strain evidence="6 7">AB57</strain>
    </source>
</reference>
<keyword evidence="3" id="KW-0804">Transcription</keyword>
<evidence type="ECO:0000256" key="4">
    <source>
        <dbReference type="PROSITE-ProRule" id="PRU00335"/>
    </source>
</evidence>
<dbReference type="InterPro" id="IPR001647">
    <property type="entry name" value="HTH_TetR"/>
</dbReference>